<dbReference type="InterPro" id="IPR024980">
    <property type="entry name" value="DUF3886"/>
</dbReference>
<dbReference type="HOGENOM" id="CLU_177522_0_1_9"/>
<dbReference type="Proteomes" id="UP000011747">
    <property type="component" value="Unassembled WGS sequence"/>
</dbReference>
<feature type="region of interest" description="Disordered" evidence="1">
    <location>
        <begin position="36"/>
        <end position="63"/>
    </location>
</feature>
<evidence type="ECO:0000256" key="1">
    <source>
        <dbReference type="SAM" id="MobiDB-lite"/>
    </source>
</evidence>
<dbReference type="EMBL" id="ACWF01000155">
    <property type="protein sequence ID" value="EHL73810.1"/>
    <property type="molecule type" value="Genomic_DNA"/>
</dbReference>
<name>G9QPE8_9BACI</name>
<reference evidence="2 3" key="1">
    <citation type="submission" date="2011-09" db="EMBL/GenBank/DDBJ databases">
        <title>The Genome Sequence of Bacillus smithii 7_3_47FAA.</title>
        <authorList>
            <consortium name="The Broad Institute Genome Sequencing Platform"/>
            <person name="Earl A."/>
            <person name="Ward D."/>
            <person name="Feldgarden M."/>
            <person name="Gevers D."/>
            <person name="Daigneault M."/>
            <person name="Strauss J."/>
            <person name="Allen-Vercoe E."/>
            <person name="Young S.K."/>
            <person name="Zeng Q."/>
            <person name="Gargeya S."/>
            <person name="Fitzgerald M."/>
            <person name="Haas B."/>
            <person name="Abouelleil A."/>
            <person name="Alvarado L."/>
            <person name="Arachchi H.M."/>
            <person name="Berlin A."/>
            <person name="Brown A."/>
            <person name="Chapman S.B."/>
            <person name="Chen Z."/>
            <person name="Dunbar C."/>
            <person name="Freedman E."/>
            <person name="Gearin G."/>
            <person name="Goldberg J."/>
            <person name="Griggs A."/>
            <person name="Gujja S."/>
            <person name="Heiman D."/>
            <person name="Howarth C."/>
            <person name="Larson L."/>
            <person name="Lui A."/>
            <person name="MacDonald P.J.P."/>
            <person name="Montmayeur A."/>
            <person name="Murphy C."/>
            <person name="Neiman D."/>
            <person name="Pearson M."/>
            <person name="Priest M."/>
            <person name="Roberts A."/>
            <person name="Saif S."/>
            <person name="Shea T."/>
            <person name="Shenoy N."/>
            <person name="Sisk P."/>
            <person name="Stolte C."/>
            <person name="Sykes S."/>
            <person name="Wortman J."/>
            <person name="Nusbaum C."/>
            <person name="Birren B."/>
        </authorList>
    </citation>
    <scope>NUCLEOTIDE SEQUENCE [LARGE SCALE GENOMIC DNA]</scope>
    <source>
        <strain evidence="2 3">7_3_47FAA</strain>
    </source>
</reference>
<evidence type="ECO:0008006" key="4">
    <source>
        <dbReference type="Google" id="ProtNLM"/>
    </source>
</evidence>
<dbReference type="RefSeq" id="WP_003355235.1">
    <property type="nucleotide sequence ID" value="NZ_JH414764.1"/>
</dbReference>
<sequence>MRKAKEKKVDQESQLTLKDALNEEILKQLKMTQKELEKQEEMKKKAEAEKKREERKRREKNKSFEELLNESRLDWKNFK</sequence>
<keyword evidence="3" id="KW-1185">Reference proteome</keyword>
<dbReference type="PATRIC" id="fig|665952.3.peg.3040"/>
<gene>
    <name evidence="2" type="ORF">HMPREF1015_00165</name>
</gene>
<evidence type="ECO:0000313" key="3">
    <source>
        <dbReference type="Proteomes" id="UP000011747"/>
    </source>
</evidence>
<dbReference type="AlphaFoldDB" id="G9QPE8"/>
<protein>
    <recommendedName>
        <fullName evidence="4">DUF3886 domain-containing protein</fullName>
    </recommendedName>
</protein>
<evidence type="ECO:0000313" key="2">
    <source>
        <dbReference type="EMBL" id="EHL73810.1"/>
    </source>
</evidence>
<organism evidence="2 3">
    <name type="scientific">Bacillus smithii 7_3_47FAA</name>
    <dbReference type="NCBI Taxonomy" id="665952"/>
    <lineage>
        <taxon>Bacteria</taxon>
        <taxon>Bacillati</taxon>
        <taxon>Bacillota</taxon>
        <taxon>Bacilli</taxon>
        <taxon>Bacillales</taxon>
        <taxon>Bacillaceae</taxon>
        <taxon>Bacillus</taxon>
    </lineage>
</organism>
<feature type="compositionally biased region" description="Basic and acidic residues" evidence="1">
    <location>
        <begin position="36"/>
        <end position="52"/>
    </location>
</feature>
<accession>G9QPE8</accession>
<dbReference type="Pfam" id="PF13025">
    <property type="entry name" value="DUF3886"/>
    <property type="match status" value="1"/>
</dbReference>
<comment type="caution">
    <text evidence="2">The sequence shown here is derived from an EMBL/GenBank/DDBJ whole genome shotgun (WGS) entry which is preliminary data.</text>
</comment>
<proteinExistence type="predicted"/>